<feature type="signal peptide" evidence="1">
    <location>
        <begin position="1"/>
        <end position="20"/>
    </location>
</feature>
<keyword evidence="1" id="KW-0732">Signal</keyword>
<evidence type="ECO:0000313" key="3">
    <source>
        <dbReference type="Proteomes" id="UP001304300"/>
    </source>
</evidence>
<organism evidence="2 3">
    <name type="scientific">Rubellicoccus peritrichatus</name>
    <dbReference type="NCBI Taxonomy" id="3080537"/>
    <lineage>
        <taxon>Bacteria</taxon>
        <taxon>Pseudomonadati</taxon>
        <taxon>Verrucomicrobiota</taxon>
        <taxon>Opitutia</taxon>
        <taxon>Puniceicoccales</taxon>
        <taxon>Cerasicoccaceae</taxon>
        <taxon>Rubellicoccus</taxon>
    </lineage>
</organism>
<keyword evidence="3" id="KW-1185">Reference proteome</keyword>
<protein>
    <recommendedName>
        <fullName evidence="4">DUF4440 domain-containing protein</fullName>
    </recommendedName>
</protein>
<dbReference type="AlphaFoldDB" id="A0AAQ3L9V7"/>
<evidence type="ECO:0000313" key="2">
    <source>
        <dbReference type="EMBL" id="WOO40342.1"/>
    </source>
</evidence>
<sequence>MKIILSIFCLLALSFCALHGNEDEQIKISIEKYFKAYQEQDWETVVGLFHPEFMVEMRRVMLSSIDLENASAEEREEWLKNYRVDTVEEIEKLSPKEFYLRILESTSRLEHMKVMKEINTSISDIDIQLDEGRYIAAASVISILRDKKFTGTTMFLFEENEGRYLIADLYKKDKKVQQVE</sequence>
<evidence type="ECO:0000256" key="1">
    <source>
        <dbReference type="SAM" id="SignalP"/>
    </source>
</evidence>
<name>A0AAQ3L9V7_9BACT</name>
<accession>A0AAQ3L9V7</accession>
<dbReference type="Proteomes" id="UP001304300">
    <property type="component" value="Chromosome"/>
</dbReference>
<feature type="chain" id="PRO_5042985115" description="DUF4440 domain-containing protein" evidence="1">
    <location>
        <begin position="21"/>
        <end position="180"/>
    </location>
</feature>
<dbReference type="KEGG" id="puo:RZN69_17120"/>
<evidence type="ECO:0008006" key="4">
    <source>
        <dbReference type="Google" id="ProtNLM"/>
    </source>
</evidence>
<dbReference type="EMBL" id="CP136920">
    <property type="protein sequence ID" value="WOO40342.1"/>
    <property type="molecule type" value="Genomic_DNA"/>
</dbReference>
<reference evidence="2 3" key="1">
    <citation type="submission" date="2023-10" db="EMBL/GenBank/DDBJ databases">
        <title>Rubellicoccus peritrichatus gen. nov., sp. nov., isolated from an algae of coral reef tank.</title>
        <authorList>
            <person name="Luo J."/>
        </authorList>
    </citation>
    <scope>NUCLEOTIDE SEQUENCE [LARGE SCALE GENOMIC DNA]</scope>
    <source>
        <strain evidence="2 3">CR14</strain>
    </source>
</reference>
<gene>
    <name evidence="2" type="ORF">RZN69_17120</name>
</gene>
<dbReference type="RefSeq" id="WP_317832537.1">
    <property type="nucleotide sequence ID" value="NZ_CP136920.1"/>
</dbReference>
<proteinExistence type="predicted"/>